<organism evidence="3 4">
    <name type="scientific">Plesiomonas shigelloides</name>
    <name type="common">Aeromonas shigelloides</name>
    <dbReference type="NCBI Taxonomy" id="703"/>
    <lineage>
        <taxon>Bacteria</taxon>
        <taxon>Pseudomonadati</taxon>
        <taxon>Pseudomonadota</taxon>
        <taxon>Gammaproteobacteria</taxon>
        <taxon>Enterobacterales</taxon>
        <taxon>Enterobacteriaceae</taxon>
        <taxon>Plesiomonas</taxon>
    </lineage>
</organism>
<dbReference type="Proteomes" id="UP000664658">
    <property type="component" value="Unassembled WGS sequence"/>
</dbReference>
<dbReference type="GO" id="GO:0016491">
    <property type="term" value="F:oxidoreductase activity"/>
    <property type="evidence" value="ECO:0007669"/>
    <property type="project" value="UniProtKB-KW"/>
</dbReference>
<comment type="similarity">
    <text evidence="1">Belongs to the short-chain dehydrogenases/reductases (SDR) family.</text>
</comment>
<name>A0A8I2B148_PLESH</name>
<reference evidence="3" key="1">
    <citation type="submission" date="2021-03" db="EMBL/GenBank/DDBJ databases">
        <title>Plesiomonas shigelloides zfcc0051, isolated from zebrafish feces.</title>
        <authorList>
            <person name="Vanderhoek Z."/>
            <person name="Gaulke C."/>
        </authorList>
    </citation>
    <scope>NUCLEOTIDE SEQUENCE</scope>
    <source>
        <strain evidence="3">Zfcc0051</strain>
    </source>
</reference>
<comment type="caution">
    <text evidence="3">The sequence shown here is derived from an EMBL/GenBank/DDBJ whole genome shotgun (WGS) entry which is preliminary data.</text>
</comment>
<dbReference type="Gene3D" id="3.40.50.720">
    <property type="entry name" value="NAD(P)-binding Rossmann-like Domain"/>
    <property type="match status" value="1"/>
</dbReference>
<evidence type="ECO:0000313" key="4">
    <source>
        <dbReference type="Proteomes" id="UP000664658"/>
    </source>
</evidence>
<gene>
    <name evidence="3" type="ORF">J2R62_04085</name>
</gene>
<dbReference type="InterPro" id="IPR036291">
    <property type="entry name" value="NAD(P)-bd_dom_sf"/>
</dbReference>
<evidence type="ECO:0000313" key="3">
    <source>
        <dbReference type="EMBL" id="MBO1107409.1"/>
    </source>
</evidence>
<proteinExistence type="inferred from homology"/>
<dbReference type="NCBIfam" id="NF005754">
    <property type="entry name" value="PRK07578.1"/>
    <property type="match status" value="1"/>
</dbReference>
<dbReference type="InterPro" id="IPR051122">
    <property type="entry name" value="SDR_DHRS6-like"/>
</dbReference>
<evidence type="ECO:0000256" key="1">
    <source>
        <dbReference type="ARBA" id="ARBA00006484"/>
    </source>
</evidence>
<accession>A0A8I2B148</accession>
<protein>
    <submittedName>
        <fullName evidence="3">Short chain dehydrogenase</fullName>
    </submittedName>
</protein>
<evidence type="ECO:0000256" key="2">
    <source>
        <dbReference type="ARBA" id="ARBA00023002"/>
    </source>
</evidence>
<dbReference type="Pfam" id="PF13561">
    <property type="entry name" value="adh_short_C2"/>
    <property type="match status" value="1"/>
</dbReference>
<dbReference type="AlphaFoldDB" id="A0A8I2B148"/>
<dbReference type="InterPro" id="IPR002347">
    <property type="entry name" value="SDR_fam"/>
</dbReference>
<dbReference type="EMBL" id="JAFNAA010000003">
    <property type="protein sequence ID" value="MBO1107409.1"/>
    <property type="molecule type" value="Genomic_DNA"/>
</dbReference>
<dbReference type="PANTHER" id="PTHR43477">
    <property type="entry name" value="DIHYDROANTICAPSIN 7-DEHYDROGENASE"/>
    <property type="match status" value="1"/>
</dbReference>
<sequence length="200" mass="21057">MKVVIIGASGTIGRAVQQLLLQQQHEVIGVRHQGGEWTVDMTDADSIAQLFARIGHFDALVVASGAVAFNSLSAMSSAEWQVGLNSKLLGQIHLTQAALPWLNEGGSITLISGILSSEPIAGGISASVVNGAVEHFVRAAACEMPRRIRINAVSPSVVSESLAQYGAFFPGFEAVDAARVAKAYYKALAGIQNGQIFRVE</sequence>
<dbReference type="PANTHER" id="PTHR43477:SF1">
    <property type="entry name" value="DIHYDROANTICAPSIN 7-DEHYDROGENASE"/>
    <property type="match status" value="1"/>
</dbReference>
<dbReference type="PRINTS" id="PR00081">
    <property type="entry name" value="GDHRDH"/>
</dbReference>
<keyword evidence="2" id="KW-0560">Oxidoreductase</keyword>
<dbReference type="RefSeq" id="WP_207541673.1">
    <property type="nucleotide sequence ID" value="NZ_JAFNAA010000003.1"/>
</dbReference>
<dbReference type="CDD" id="cd11731">
    <property type="entry name" value="Lin1944_like_SDR_c"/>
    <property type="match status" value="1"/>
</dbReference>
<dbReference type="SUPFAM" id="SSF51735">
    <property type="entry name" value="NAD(P)-binding Rossmann-fold domains"/>
    <property type="match status" value="1"/>
</dbReference>